<dbReference type="OrthoDB" id="5340910at2759"/>
<feature type="domain" description="C2H2-type" evidence="2">
    <location>
        <begin position="371"/>
        <end position="399"/>
    </location>
</feature>
<sequence length="400" mass="45222">MSIQRFVTLQKQQNQEQPAGKLQLLSKVLCPSLITGSAMSNIGYDAETVHNPAMLETIPGYDLPLYVENLQQQDVLSQYNNFEAEMNVYQHCNTEVETANSYLPSPCISSPSSMVEDINSGGMVSTWSVHDANSIGSAFQAQQQVEQYHHHPHQAANSASVLTPSLSTSSWSTPLSPMSNSSITVCTNWEIPVSMWCSLPTNIKYDCTSTTTKVVGYEWKSEYNPHYMAITAEVDTEREDHQNPQLGPFLVARRYVPTASYRIDEMSIDLNDQIMVHRVIEDGWCIGERCSAPTICGFFPVGCLLIESIAQIANTHPDFASIWRRFSDCTAKWPDRVQSLFCLACKGDVFPKRKHLNRHLRTCTKHSACQRQCEICGKWLSRRDSFVRHQRNVHHHDTSR</sequence>
<evidence type="ECO:0000259" key="2">
    <source>
        <dbReference type="PROSITE" id="PS50157"/>
    </source>
</evidence>
<protein>
    <recommendedName>
        <fullName evidence="2">C2H2-type domain-containing protein</fullName>
    </recommendedName>
</protein>
<dbReference type="InterPro" id="IPR036028">
    <property type="entry name" value="SH3-like_dom_sf"/>
</dbReference>
<dbReference type="SUPFAM" id="SSF50044">
    <property type="entry name" value="SH3-domain"/>
    <property type="match status" value="1"/>
</dbReference>
<dbReference type="PROSITE" id="PS00028">
    <property type="entry name" value="ZINC_FINGER_C2H2_1"/>
    <property type="match status" value="1"/>
</dbReference>
<dbReference type="GO" id="GO:0008270">
    <property type="term" value="F:zinc ion binding"/>
    <property type="evidence" value="ECO:0007669"/>
    <property type="project" value="UniProtKB-KW"/>
</dbReference>
<gene>
    <name evidence="3" type="ORF">LRAMOSA06229</name>
</gene>
<keyword evidence="1" id="KW-0479">Metal-binding</keyword>
<dbReference type="EMBL" id="LK023385">
    <property type="protein sequence ID" value="CDS14058.1"/>
    <property type="molecule type" value="Genomic_DNA"/>
</dbReference>
<name>A0A077X458_9FUNG</name>
<dbReference type="InterPro" id="IPR013087">
    <property type="entry name" value="Znf_C2H2_type"/>
</dbReference>
<accession>A0A077X458</accession>
<dbReference type="PROSITE" id="PS50157">
    <property type="entry name" value="ZINC_FINGER_C2H2_2"/>
    <property type="match status" value="1"/>
</dbReference>
<proteinExistence type="predicted"/>
<organism evidence="3">
    <name type="scientific">Lichtheimia ramosa</name>
    <dbReference type="NCBI Taxonomy" id="688394"/>
    <lineage>
        <taxon>Eukaryota</taxon>
        <taxon>Fungi</taxon>
        <taxon>Fungi incertae sedis</taxon>
        <taxon>Mucoromycota</taxon>
        <taxon>Mucoromycotina</taxon>
        <taxon>Mucoromycetes</taxon>
        <taxon>Mucorales</taxon>
        <taxon>Lichtheimiaceae</taxon>
        <taxon>Lichtheimia</taxon>
    </lineage>
</organism>
<evidence type="ECO:0000256" key="1">
    <source>
        <dbReference type="PROSITE-ProRule" id="PRU00042"/>
    </source>
</evidence>
<keyword evidence="1" id="KW-0863">Zinc-finger</keyword>
<reference evidence="3" key="1">
    <citation type="journal article" date="2014" name="Genome Announc.">
        <title>De novo whole-genome sequence and genome annotation of Lichtheimia ramosa.</title>
        <authorList>
            <person name="Linde J."/>
            <person name="Schwartze V."/>
            <person name="Binder U."/>
            <person name="Lass-Florl C."/>
            <person name="Voigt K."/>
            <person name="Horn F."/>
        </authorList>
    </citation>
    <scope>NUCLEOTIDE SEQUENCE</scope>
    <source>
        <strain evidence="3">JMRC FSU:6197</strain>
    </source>
</reference>
<dbReference type="AlphaFoldDB" id="A0A077X458"/>
<evidence type="ECO:0000313" key="3">
    <source>
        <dbReference type="EMBL" id="CDS14058.1"/>
    </source>
</evidence>
<dbReference type="Gene3D" id="3.30.160.60">
    <property type="entry name" value="Classic Zinc Finger"/>
    <property type="match status" value="1"/>
</dbReference>
<dbReference type="SMART" id="SM00355">
    <property type="entry name" value="ZnF_C2H2"/>
    <property type="match status" value="2"/>
</dbReference>
<keyword evidence="1" id="KW-0862">Zinc</keyword>